<keyword evidence="2" id="KW-0723">Serine/threonine-protein kinase</keyword>
<feature type="region of interest" description="Disordered" evidence="7">
    <location>
        <begin position="664"/>
        <end position="701"/>
    </location>
</feature>
<dbReference type="Gene3D" id="1.10.510.10">
    <property type="entry name" value="Transferase(Phosphotransferase) domain 1"/>
    <property type="match status" value="2"/>
</dbReference>
<dbReference type="InterPro" id="IPR008271">
    <property type="entry name" value="Ser/Thr_kinase_AS"/>
</dbReference>
<gene>
    <name evidence="10" type="primary">LOC107429217</name>
</gene>
<protein>
    <recommendedName>
        <fullName evidence="1">non-specific serine/threonine protein kinase</fullName>
        <ecNumber evidence="1">2.7.11.1</ecNumber>
    </recommendedName>
</protein>
<dbReference type="SUPFAM" id="SSF56112">
    <property type="entry name" value="Protein kinase-like (PK-like)"/>
    <property type="match status" value="1"/>
</dbReference>
<dbReference type="PANTHER" id="PTHR44167">
    <property type="entry name" value="OVARIAN-SPECIFIC SERINE/THREONINE-PROTEIN KINASE LOK-RELATED"/>
    <property type="match status" value="1"/>
</dbReference>
<evidence type="ECO:0000256" key="1">
    <source>
        <dbReference type="ARBA" id="ARBA00012513"/>
    </source>
</evidence>
<dbReference type="Proteomes" id="UP001652623">
    <property type="component" value="Chromosome 6"/>
</dbReference>
<feature type="compositionally biased region" description="Polar residues" evidence="7">
    <location>
        <begin position="942"/>
        <end position="952"/>
    </location>
</feature>
<keyword evidence="5" id="KW-0418">Kinase</keyword>
<feature type="region of interest" description="Disordered" evidence="7">
    <location>
        <begin position="608"/>
        <end position="642"/>
    </location>
</feature>
<reference evidence="10" key="1">
    <citation type="submission" date="2025-08" db="UniProtKB">
        <authorList>
            <consortium name="RefSeq"/>
        </authorList>
    </citation>
    <scope>IDENTIFICATION</scope>
    <source>
        <tissue evidence="10">Seedling</tissue>
    </source>
</reference>
<dbReference type="PANTHER" id="PTHR44167:SF23">
    <property type="entry name" value="CDC7 KINASE, ISOFORM A-RELATED"/>
    <property type="match status" value="1"/>
</dbReference>
<organism evidence="9 10">
    <name type="scientific">Ziziphus jujuba</name>
    <name type="common">Chinese jujube</name>
    <name type="synonym">Ziziphus sativa</name>
    <dbReference type="NCBI Taxonomy" id="326968"/>
    <lineage>
        <taxon>Eukaryota</taxon>
        <taxon>Viridiplantae</taxon>
        <taxon>Streptophyta</taxon>
        <taxon>Embryophyta</taxon>
        <taxon>Tracheophyta</taxon>
        <taxon>Spermatophyta</taxon>
        <taxon>Magnoliopsida</taxon>
        <taxon>eudicotyledons</taxon>
        <taxon>Gunneridae</taxon>
        <taxon>Pentapetalae</taxon>
        <taxon>rosids</taxon>
        <taxon>fabids</taxon>
        <taxon>Rosales</taxon>
        <taxon>Rhamnaceae</taxon>
        <taxon>Paliureae</taxon>
        <taxon>Ziziphus</taxon>
    </lineage>
</organism>
<name>A0ABM3I2W3_ZIZJJ</name>
<dbReference type="GeneID" id="107429217"/>
<dbReference type="SMART" id="SM00220">
    <property type="entry name" value="S_TKc"/>
    <property type="match status" value="1"/>
</dbReference>
<proteinExistence type="predicted"/>
<keyword evidence="9" id="KW-1185">Reference proteome</keyword>
<evidence type="ECO:0000256" key="6">
    <source>
        <dbReference type="ARBA" id="ARBA00022840"/>
    </source>
</evidence>
<evidence type="ECO:0000256" key="2">
    <source>
        <dbReference type="ARBA" id="ARBA00022527"/>
    </source>
</evidence>
<feature type="compositionally biased region" description="Polar residues" evidence="7">
    <location>
        <begin position="681"/>
        <end position="693"/>
    </location>
</feature>
<keyword evidence="6" id="KW-0067">ATP-binding</keyword>
<sequence length="961" mass="107701">MATRSTTDSETTNQTGSDSDKARHLLAIVFSVGRPIRPLELASRCTSFSVSSKLIYCLCSIPDSPLSLTEDLYVVPSSDALKALADSTANSDSTEAVRMWLKKRKRLVWYSKFMPPAKRRFIFSPRDGKEENESQEETECDVSKVHFSMTYYNSYSVNVVPSDMAKMTKKLAFSTQSLGNSDSGRLSCQLSNIENTEDKTTRNVYVRRKGNKGTMACEADTNTALQKSLVDNLVMCGGDQKDGTDLRNRTNDMATFCPEYISNISLMEAGNVSGNWKDTDVRFIGNERIMGRQEEDTTDLKEMKNLVKPLNEMGEYEESKDIIPSIDKEPTNKHVETFSSSPTVEDFVAQKQLSKPSAKIKTIDGNALSPRTQSLCKSLPHDKAINTPKEKHQCKKDLTGINMVKKSRQINHDDMHNKKKRTVTASSSAKEQTETKVLPNFGNYAVEEEEGSGGYGTVYRARRKNDGTTVAIKCPHSNAHKHHVNNEMRMLERFGGKNYVIKYEGCFKNGDSDCFVLEHVEHDRPEVLKKEIDVLQLQWYGYCMFKALASLHKQGIIHRDVKPGNFLFSRRGNKGYLIDFNLALDLHQKHGNTRKSKEGYDVNDNAIKLPSANSAPQTKDTRLPNAKSLETAGLKTTNGYNKSTLDLKNLRKKALTQTKAYNNDLGSWNASKSQGAGGSGITSAKDATSTLTPSAERLREPLPCQGRKELINLIQEARQSPKDKVSGVPSSMRKRIAAPPRNVDSTLFYLTPMPLHSTSICVGSAGFMKNRGSGKHKKEGPCAGTKGFRAPEVLFRSPYQGPKADIWSAGVTLLYLMTGRSPFIGDPEQNIKEIAKLRGSEDLWEVAKLHNRESSFPVELYKPEFLPSTKLWDWCEMNTKRPDFFKQLPKSLFDLVDKCLTVNPRLRISAEEALKHEFFAPCHESIRKQRLHRQISFLESGNNSSLHDQSISKPKISQIKA</sequence>
<feature type="domain" description="Protein kinase" evidence="8">
    <location>
        <begin position="444"/>
        <end position="919"/>
    </location>
</feature>
<feature type="region of interest" description="Disordered" evidence="7">
    <location>
        <begin position="942"/>
        <end position="961"/>
    </location>
</feature>
<evidence type="ECO:0000259" key="8">
    <source>
        <dbReference type="PROSITE" id="PS50011"/>
    </source>
</evidence>
<feature type="compositionally biased region" description="Polar residues" evidence="7">
    <location>
        <begin position="664"/>
        <end position="674"/>
    </location>
</feature>
<dbReference type="PROSITE" id="PS50011">
    <property type="entry name" value="PROTEIN_KINASE_DOM"/>
    <property type="match status" value="1"/>
</dbReference>
<evidence type="ECO:0000256" key="4">
    <source>
        <dbReference type="ARBA" id="ARBA00022741"/>
    </source>
</evidence>
<dbReference type="RefSeq" id="XP_048319448.1">
    <property type="nucleotide sequence ID" value="XM_048463491.1"/>
</dbReference>
<keyword evidence="3" id="KW-0808">Transferase</keyword>
<evidence type="ECO:0000256" key="5">
    <source>
        <dbReference type="ARBA" id="ARBA00022777"/>
    </source>
</evidence>
<evidence type="ECO:0000313" key="9">
    <source>
        <dbReference type="Proteomes" id="UP001652623"/>
    </source>
</evidence>
<keyword evidence="4" id="KW-0547">Nucleotide-binding</keyword>
<dbReference type="EC" id="2.7.11.1" evidence="1"/>
<dbReference type="InterPro" id="IPR011009">
    <property type="entry name" value="Kinase-like_dom_sf"/>
</dbReference>
<dbReference type="Pfam" id="PF00069">
    <property type="entry name" value="Pkinase"/>
    <property type="match status" value="2"/>
</dbReference>
<dbReference type="PROSITE" id="PS00108">
    <property type="entry name" value="PROTEIN_KINASE_ST"/>
    <property type="match status" value="1"/>
</dbReference>
<evidence type="ECO:0000256" key="7">
    <source>
        <dbReference type="SAM" id="MobiDB-lite"/>
    </source>
</evidence>
<evidence type="ECO:0000313" key="10">
    <source>
        <dbReference type="RefSeq" id="XP_048319448.1"/>
    </source>
</evidence>
<evidence type="ECO:0000256" key="3">
    <source>
        <dbReference type="ARBA" id="ARBA00022679"/>
    </source>
</evidence>
<dbReference type="InterPro" id="IPR000719">
    <property type="entry name" value="Prot_kinase_dom"/>
</dbReference>
<accession>A0ABM3I2W3</accession>